<feature type="domain" description="AB hydrolase-1" evidence="1">
    <location>
        <begin position="103"/>
        <end position="359"/>
    </location>
</feature>
<protein>
    <recommendedName>
        <fullName evidence="1">AB hydrolase-1 domain-containing protein</fullName>
    </recommendedName>
</protein>
<dbReference type="GeneID" id="54569821"/>
<accession>A0A6A6CNC5</accession>
<dbReference type="AlphaFoldDB" id="A0A6A6CNC5"/>
<dbReference type="OrthoDB" id="190201at2759"/>
<reference evidence="2" key="1">
    <citation type="journal article" date="2020" name="Stud. Mycol.">
        <title>101 Dothideomycetes genomes: a test case for predicting lifestyles and emergence of pathogens.</title>
        <authorList>
            <person name="Haridas S."/>
            <person name="Albert R."/>
            <person name="Binder M."/>
            <person name="Bloem J."/>
            <person name="Labutti K."/>
            <person name="Salamov A."/>
            <person name="Andreopoulos B."/>
            <person name="Baker S."/>
            <person name="Barry K."/>
            <person name="Bills G."/>
            <person name="Bluhm B."/>
            <person name="Cannon C."/>
            <person name="Castanera R."/>
            <person name="Culley D."/>
            <person name="Daum C."/>
            <person name="Ezra D."/>
            <person name="Gonzalez J."/>
            <person name="Henrissat B."/>
            <person name="Kuo A."/>
            <person name="Liang C."/>
            <person name="Lipzen A."/>
            <person name="Lutzoni F."/>
            <person name="Magnuson J."/>
            <person name="Mondo S."/>
            <person name="Nolan M."/>
            <person name="Ohm R."/>
            <person name="Pangilinan J."/>
            <person name="Park H.-J."/>
            <person name="Ramirez L."/>
            <person name="Alfaro M."/>
            <person name="Sun H."/>
            <person name="Tritt A."/>
            <person name="Yoshinaga Y."/>
            <person name="Zwiers L.-H."/>
            <person name="Turgeon B."/>
            <person name="Goodwin S."/>
            <person name="Spatafora J."/>
            <person name="Crous P."/>
            <person name="Grigoriev I."/>
        </authorList>
    </citation>
    <scope>NUCLEOTIDE SEQUENCE</scope>
    <source>
        <strain evidence="2">ATCC 36951</strain>
    </source>
</reference>
<evidence type="ECO:0000313" key="3">
    <source>
        <dbReference type="Proteomes" id="UP000799537"/>
    </source>
</evidence>
<dbReference type="EMBL" id="ML993590">
    <property type="protein sequence ID" value="KAF2168635.1"/>
    <property type="molecule type" value="Genomic_DNA"/>
</dbReference>
<organism evidence="2 3">
    <name type="scientific">Zasmidium cellare ATCC 36951</name>
    <dbReference type="NCBI Taxonomy" id="1080233"/>
    <lineage>
        <taxon>Eukaryota</taxon>
        <taxon>Fungi</taxon>
        <taxon>Dikarya</taxon>
        <taxon>Ascomycota</taxon>
        <taxon>Pezizomycotina</taxon>
        <taxon>Dothideomycetes</taxon>
        <taxon>Dothideomycetidae</taxon>
        <taxon>Mycosphaerellales</taxon>
        <taxon>Mycosphaerellaceae</taxon>
        <taxon>Zasmidium</taxon>
    </lineage>
</organism>
<dbReference type="Pfam" id="PF12697">
    <property type="entry name" value="Abhydrolase_6"/>
    <property type="match status" value="1"/>
</dbReference>
<evidence type="ECO:0000313" key="2">
    <source>
        <dbReference type="EMBL" id="KAF2168635.1"/>
    </source>
</evidence>
<gene>
    <name evidence="2" type="ORF">M409DRAFT_65522</name>
</gene>
<dbReference type="RefSeq" id="XP_033669524.1">
    <property type="nucleotide sequence ID" value="XM_033816549.1"/>
</dbReference>
<dbReference type="SUPFAM" id="SSF53474">
    <property type="entry name" value="alpha/beta-Hydrolases"/>
    <property type="match status" value="1"/>
</dbReference>
<name>A0A6A6CNC5_ZASCE</name>
<dbReference type="Proteomes" id="UP000799537">
    <property type="component" value="Unassembled WGS sequence"/>
</dbReference>
<dbReference type="InterPro" id="IPR000073">
    <property type="entry name" value="AB_hydrolase_1"/>
</dbReference>
<evidence type="ECO:0000259" key="1">
    <source>
        <dbReference type="Pfam" id="PF12697"/>
    </source>
</evidence>
<keyword evidence="3" id="KW-1185">Reference proteome</keyword>
<dbReference type="Gene3D" id="3.40.50.1820">
    <property type="entry name" value="alpha/beta hydrolase"/>
    <property type="match status" value="1"/>
</dbReference>
<dbReference type="InterPro" id="IPR029058">
    <property type="entry name" value="AB_hydrolase_fold"/>
</dbReference>
<sequence>MSEIPTVTGVIWPDIHLSRSGSADCVSGIVSVTTATTKNLELHLPSPLNQSQVTQIILDFATSGSTYIQSISTGTQNVTGTYEIGATLCVPINRTSNHLVQFLTHGLGFDRSYWDFASGYSYVDAALTNGHAVFLYDRLGVGLSSKPDPVNLVQAGLQLEIANALICKLRAGELENTTFSTVVGVGHSFGSVLTQAVTSTYPRSLDAAILTGYSLNSTGFPLFLTGVNLAIASEARPYQFSGSQNGYTVASTAISNQIGFFHAPGFDPAIVSLADSTKGTIAVGELLSTSAIVGPALEFNGTVAIVNGIDDLPFCNGNCSSPGNLLGQVKQLYPRVSNDSFVTSLVPNTGHAISLHYSAGAVYESVQALLIAKGL</sequence>
<proteinExistence type="predicted"/>